<sequence length="97" mass="10829">MGGVPGTTVNLSTDHVAACSDGCRSECHFVLSGAHEMLAPVHSHLEEKDRWQDQDHQDDARISEKFGSDQEPYKRIALLSPLTYNPSSEFQLPVYEN</sequence>
<evidence type="ECO:0000256" key="1">
    <source>
        <dbReference type="SAM" id="MobiDB-lite"/>
    </source>
</evidence>
<reference evidence="2 3" key="1">
    <citation type="journal article" date="2023" name="bioRxiv">
        <title>Conserved and derived expression patterns and positive selection on dental genes reveal complex evolutionary context of ever-growing rodent molars.</title>
        <authorList>
            <person name="Calamari Z.T."/>
            <person name="Song A."/>
            <person name="Cohen E."/>
            <person name="Akter M."/>
            <person name="Roy R.D."/>
            <person name="Hallikas O."/>
            <person name="Christensen M.M."/>
            <person name="Li P."/>
            <person name="Marangoni P."/>
            <person name="Jernvall J."/>
            <person name="Klein O.D."/>
        </authorList>
    </citation>
    <scope>NUCLEOTIDE SEQUENCE [LARGE SCALE GENOMIC DNA]</scope>
    <source>
        <strain evidence="2">V071</strain>
    </source>
</reference>
<feature type="region of interest" description="Disordered" evidence="1">
    <location>
        <begin position="47"/>
        <end position="68"/>
    </location>
</feature>
<protein>
    <submittedName>
        <fullName evidence="2">Uncharacterized protein</fullName>
    </submittedName>
</protein>
<organism evidence="2 3">
    <name type="scientific">Myodes glareolus</name>
    <name type="common">Bank vole</name>
    <name type="synonym">Clethrionomys glareolus</name>
    <dbReference type="NCBI Taxonomy" id="447135"/>
    <lineage>
        <taxon>Eukaryota</taxon>
        <taxon>Metazoa</taxon>
        <taxon>Chordata</taxon>
        <taxon>Craniata</taxon>
        <taxon>Vertebrata</taxon>
        <taxon>Euteleostomi</taxon>
        <taxon>Mammalia</taxon>
        <taxon>Eutheria</taxon>
        <taxon>Euarchontoglires</taxon>
        <taxon>Glires</taxon>
        <taxon>Rodentia</taxon>
        <taxon>Myomorpha</taxon>
        <taxon>Muroidea</taxon>
        <taxon>Cricetidae</taxon>
        <taxon>Arvicolinae</taxon>
        <taxon>Myodes</taxon>
    </lineage>
</organism>
<proteinExistence type="predicted"/>
<dbReference type="EMBL" id="JBBHLL010000373">
    <property type="protein sequence ID" value="KAK7804571.1"/>
    <property type="molecule type" value="Genomic_DNA"/>
</dbReference>
<comment type="caution">
    <text evidence="2">The sequence shown here is derived from an EMBL/GenBank/DDBJ whole genome shotgun (WGS) entry which is preliminary data.</text>
</comment>
<name>A0AAW0HR50_MYOGA</name>
<evidence type="ECO:0000313" key="2">
    <source>
        <dbReference type="EMBL" id="KAK7804571.1"/>
    </source>
</evidence>
<accession>A0AAW0HR50</accession>
<dbReference type="AlphaFoldDB" id="A0AAW0HR50"/>
<dbReference type="Proteomes" id="UP001488838">
    <property type="component" value="Unassembled WGS sequence"/>
</dbReference>
<keyword evidence="3" id="KW-1185">Reference proteome</keyword>
<evidence type="ECO:0000313" key="3">
    <source>
        <dbReference type="Proteomes" id="UP001488838"/>
    </source>
</evidence>
<gene>
    <name evidence="2" type="ORF">U0070_002628</name>
</gene>